<dbReference type="PANTHER" id="PTHR19959:SF119">
    <property type="entry name" value="FUNGAL LIPASE-LIKE DOMAIN-CONTAINING PROTEIN"/>
    <property type="match status" value="1"/>
</dbReference>
<proteinExistence type="predicted"/>
<sequence length="785" mass="92593">MKEKDIHIFLASSEELSDDRKFINELIGKLQSSYTQRGIRLILDQWENQNPAFKGERTQNEYNSLVRKSDLFVALFHHKAGKYTQEEFEVAYQCCVENKTPQICIYYKALQPKEKEEESLQNFKKRIIKEMEYFTIPPYSHIDTLCLSLVIQIAFLVSGSYDFQNEIRDSQIYYNGIRIADLDKIPFSYNNPEIIDFKEKLIAINEKIKEELEKLSAKQAYLLKWEEKYKQLQDEDFLENIQIAKDAIEVIKGNLEKLHIEKDRLNDRIQEQNKCLINVAIEINRCASKASNELLSQATALFESGKCKEAVNLLCSKKIKQNIEQSICDYKQAKEFYEASINTLKTNFNILMLAAKSILANQNDPNRFNKACEARKKAISIAQLYVCPEEYCHLLYKYARFLDKNNRINQAISYYSSTLNHYREILIKNPQRFDIQSGMAKCYNRMGNLYNKLGYLKQAETYYNKSNNLYIDLQNKHLESHFECKLLLIQNNLGVLYYKMGDKEYGQTLIKRQIEKYNRWPQEKKNRYIREIANCWINLGTFYRQDTRKDRQAKRCLEKALECYVQLNALEVGKYESQLADCYYQLGLLFKETNFGKSEDYLLKALEVFLKMKKIKPEIYYPKLARTYESLGNLYFSYYDDTQPVLLQKSIEYYTMALSYDQALERIEQIDFQQNYGPHTAFVGNTYFILGNLYKLDKKYEDSAHSFEQSAETFTRLAAVNKAYNHLLICSYEELAVIYGQIKECWDLSKQYFEYALELAEKHYPNKKELILEKQNAVLSQRAAV</sequence>
<dbReference type="InterPro" id="IPR019734">
    <property type="entry name" value="TPR_rpt"/>
</dbReference>
<evidence type="ECO:0008006" key="4">
    <source>
        <dbReference type="Google" id="ProtNLM"/>
    </source>
</evidence>
<name>A0A415SSJ6_9BACT</name>
<comment type="caution">
    <text evidence="2">The sequence shown here is derived from an EMBL/GenBank/DDBJ whole genome shotgun (WGS) entry which is preliminary data.</text>
</comment>
<dbReference type="AlphaFoldDB" id="A0A415SSJ6"/>
<dbReference type="SMART" id="SM00028">
    <property type="entry name" value="TPR"/>
    <property type="match status" value="8"/>
</dbReference>
<dbReference type="Pfam" id="PF13181">
    <property type="entry name" value="TPR_8"/>
    <property type="match status" value="1"/>
</dbReference>
<evidence type="ECO:0000313" key="2">
    <source>
        <dbReference type="EMBL" id="RHM92058.1"/>
    </source>
</evidence>
<dbReference type="RefSeq" id="WP_118028034.1">
    <property type="nucleotide sequence ID" value="NZ_JAQCSW010000013.1"/>
</dbReference>
<feature type="coiled-coil region" evidence="1">
    <location>
        <begin position="198"/>
        <end position="275"/>
    </location>
</feature>
<keyword evidence="1" id="KW-0175">Coiled coil</keyword>
<reference evidence="2 3" key="1">
    <citation type="submission" date="2018-08" db="EMBL/GenBank/DDBJ databases">
        <title>A genome reference for cultivated species of the human gut microbiota.</title>
        <authorList>
            <person name="Zou Y."/>
            <person name="Xue W."/>
            <person name="Luo G."/>
        </authorList>
    </citation>
    <scope>NUCLEOTIDE SEQUENCE [LARGE SCALE GENOMIC DNA]</scope>
    <source>
        <strain evidence="2 3">AF31-28B-AC</strain>
    </source>
</reference>
<dbReference type="InterPro" id="IPR011990">
    <property type="entry name" value="TPR-like_helical_dom_sf"/>
</dbReference>
<dbReference type="Proteomes" id="UP000285109">
    <property type="component" value="Unassembled WGS sequence"/>
</dbReference>
<accession>A0A415SSJ6</accession>
<dbReference type="SUPFAM" id="SSF48452">
    <property type="entry name" value="TPR-like"/>
    <property type="match status" value="3"/>
</dbReference>
<evidence type="ECO:0000256" key="1">
    <source>
        <dbReference type="SAM" id="Coils"/>
    </source>
</evidence>
<evidence type="ECO:0000313" key="3">
    <source>
        <dbReference type="Proteomes" id="UP000285109"/>
    </source>
</evidence>
<protein>
    <recommendedName>
        <fullName evidence="4">Tetratricopeptide repeat protein</fullName>
    </recommendedName>
</protein>
<dbReference type="PANTHER" id="PTHR19959">
    <property type="entry name" value="KINESIN LIGHT CHAIN"/>
    <property type="match status" value="1"/>
</dbReference>
<dbReference type="Gene3D" id="1.25.40.10">
    <property type="entry name" value="Tetratricopeptide repeat domain"/>
    <property type="match status" value="3"/>
</dbReference>
<gene>
    <name evidence="2" type="ORF">DWZ34_16315</name>
</gene>
<dbReference type="EMBL" id="QRQK01000047">
    <property type="protein sequence ID" value="RHM92058.1"/>
    <property type="molecule type" value="Genomic_DNA"/>
</dbReference>
<organism evidence="2 3">
    <name type="scientific">Phocaeicola plebeius</name>
    <dbReference type="NCBI Taxonomy" id="310297"/>
    <lineage>
        <taxon>Bacteria</taxon>
        <taxon>Pseudomonadati</taxon>
        <taxon>Bacteroidota</taxon>
        <taxon>Bacteroidia</taxon>
        <taxon>Bacteroidales</taxon>
        <taxon>Bacteroidaceae</taxon>
        <taxon>Phocaeicola</taxon>
    </lineage>
</organism>